<accession>A0A7T7JGR3</accession>
<evidence type="ECO:0000256" key="1">
    <source>
        <dbReference type="ARBA" id="ARBA00022801"/>
    </source>
</evidence>
<dbReference type="InterPro" id="IPR050300">
    <property type="entry name" value="GDXG_lipolytic_enzyme"/>
</dbReference>
<dbReference type="KEGG" id="mgik:GO620_016675"/>
<keyword evidence="1 4" id="KW-0378">Hydrolase</keyword>
<dbReference type="InterPro" id="IPR049492">
    <property type="entry name" value="BD-FAE-like_dom"/>
</dbReference>
<sequence length="308" mass="34495">MHIKALLPLILILACATSQAQQLRYKDFVFTNVKVDFDRSYDNAGKDKKSHRFDLYTPSGDNETKRPLIIWMHGGGFIFGSKGAPGTTLWSETFAKRGYVCADINYNLGSVFTLASSSAFKRSSYDAVQDCRMAVAYFRAHASEYGIDPDKIILAGNSAGGIMALLTAYTTNYELATRAGLKADTKGVDFSKEKTRVAGIINFWGGLMDVKWLKNARVPIVSCYGSRDSLVHPGYHDGFYGSIAIHKEADVLHIPNNIKVFEGYSHELQKHFNPVFKSDDETKERWLQAGQFSADFMYREVIHKVLNE</sequence>
<feature type="signal peptide" evidence="2">
    <location>
        <begin position="1"/>
        <end position="20"/>
    </location>
</feature>
<dbReference type="SUPFAM" id="SSF53474">
    <property type="entry name" value="alpha/beta-Hydrolases"/>
    <property type="match status" value="1"/>
</dbReference>
<dbReference type="Gene3D" id="3.40.50.1820">
    <property type="entry name" value="alpha/beta hydrolase"/>
    <property type="match status" value="1"/>
</dbReference>
<protein>
    <submittedName>
        <fullName evidence="4">Alpha/beta hydrolase</fullName>
    </submittedName>
</protein>
<evidence type="ECO:0000313" key="5">
    <source>
        <dbReference type="Proteomes" id="UP000429232"/>
    </source>
</evidence>
<dbReference type="Pfam" id="PF20434">
    <property type="entry name" value="BD-FAE"/>
    <property type="match status" value="1"/>
</dbReference>
<dbReference type="PANTHER" id="PTHR48081">
    <property type="entry name" value="AB HYDROLASE SUPERFAMILY PROTEIN C4A8.06C"/>
    <property type="match status" value="1"/>
</dbReference>
<dbReference type="PROSITE" id="PS51257">
    <property type="entry name" value="PROKAR_LIPOPROTEIN"/>
    <property type="match status" value="1"/>
</dbReference>
<dbReference type="RefSeq" id="WP_198173552.1">
    <property type="nucleotide sequence ID" value="NZ_CP066775.1"/>
</dbReference>
<feature type="domain" description="BD-FAE-like" evidence="3">
    <location>
        <begin position="54"/>
        <end position="215"/>
    </location>
</feature>
<proteinExistence type="predicted"/>
<dbReference type="InterPro" id="IPR029058">
    <property type="entry name" value="AB_hydrolase_fold"/>
</dbReference>
<dbReference type="AlphaFoldDB" id="A0A7T7JGR3"/>
<gene>
    <name evidence="4" type="ORF">GO620_016675</name>
</gene>
<feature type="chain" id="PRO_5031376768" evidence="2">
    <location>
        <begin position="21"/>
        <end position="308"/>
    </location>
</feature>
<keyword evidence="2" id="KW-0732">Signal</keyword>
<dbReference type="GO" id="GO:0016787">
    <property type="term" value="F:hydrolase activity"/>
    <property type="evidence" value="ECO:0007669"/>
    <property type="project" value="UniProtKB-KW"/>
</dbReference>
<organism evidence="4 5">
    <name type="scientific">Mucilaginibacter ginkgonis</name>
    <dbReference type="NCBI Taxonomy" id="2682091"/>
    <lineage>
        <taxon>Bacteria</taxon>
        <taxon>Pseudomonadati</taxon>
        <taxon>Bacteroidota</taxon>
        <taxon>Sphingobacteriia</taxon>
        <taxon>Sphingobacteriales</taxon>
        <taxon>Sphingobacteriaceae</taxon>
        <taxon>Mucilaginibacter</taxon>
    </lineage>
</organism>
<evidence type="ECO:0000256" key="2">
    <source>
        <dbReference type="SAM" id="SignalP"/>
    </source>
</evidence>
<dbReference type="Proteomes" id="UP000429232">
    <property type="component" value="Chromosome"/>
</dbReference>
<evidence type="ECO:0000313" key="4">
    <source>
        <dbReference type="EMBL" id="QQL49780.1"/>
    </source>
</evidence>
<reference evidence="4 5" key="1">
    <citation type="submission" date="2020-12" db="EMBL/GenBank/DDBJ databases">
        <title>HMF7856_wgs.fasta genome submission.</title>
        <authorList>
            <person name="Kang H."/>
            <person name="Kim H."/>
            <person name="Joh K."/>
        </authorList>
    </citation>
    <scope>NUCLEOTIDE SEQUENCE [LARGE SCALE GENOMIC DNA]</scope>
    <source>
        <strain evidence="4 5">HMF7856</strain>
    </source>
</reference>
<evidence type="ECO:0000259" key="3">
    <source>
        <dbReference type="Pfam" id="PF20434"/>
    </source>
</evidence>
<dbReference type="EMBL" id="CP066775">
    <property type="protein sequence ID" value="QQL49780.1"/>
    <property type="molecule type" value="Genomic_DNA"/>
</dbReference>
<keyword evidence="5" id="KW-1185">Reference proteome</keyword>
<name>A0A7T7JGR3_9SPHI</name>